<keyword evidence="2" id="KW-1185">Reference proteome</keyword>
<gene>
    <name evidence="1" type="ORF">Val02_88990</name>
</gene>
<dbReference type="Proteomes" id="UP000619260">
    <property type="component" value="Unassembled WGS sequence"/>
</dbReference>
<protein>
    <submittedName>
        <fullName evidence="1">Uncharacterized protein</fullName>
    </submittedName>
</protein>
<dbReference type="AlphaFoldDB" id="A0A8J3YYN9"/>
<comment type="caution">
    <text evidence="1">The sequence shown here is derived from an EMBL/GenBank/DDBJ whole genome shotgun (WGS) entry which is preliminary data.</text>
</comment>
<organism evidence="1 2">
    <name type="scientific">Virgisporangium aliadipatigenens</name>
    <dbReference type="NCBI Taxonomy" id="741659"/>
    <lineage>
        <taxon>Bacteria</taxon>
        <taxon>Bacillati</taxon>
        <taxon>Actinomycetota</taxon>
        <taxon>Actinomycetes</taxon>
        <taxon>Micromonosporales</taxon>
        <taxon>Micromonosporaceae</taxon>
        <taxon>Virgisporangium</taxon>
    </lineage>
</organism>
<proteinExistence type="predicted"/>
<dbReference type="EMBL" id="BOPF01000061">
    <property type="protein sequence ID" value="GIJ52013.1"/>
    <property type="molecule type" value="Genomic_DNA"/>
</dbReference>
<evidence type="ECO:0000313" key="1">
    <source>
        <dbReference type="EMBL" id="GIJ52013.1"/>
    </source>
</evidence>
<evidence type="ECO:0000313" key="2">
    <source>
        <dbReference type="Proteomes" id="UP000619260"/>
    </source>
</evidence>
<accession>A0A8J3YYN9</accession>
<reference evidence="1" key="1">
    <citation type="submission" date="2021-01" db="EMBL/GenBank/DDBJ databases">
        <title>Whole genome shotgun sequence of Virgisporangium aliadipatigenens NBRC 105644.</title>
        <authorList>
            <person name="Komaki H."/>
            <person name="Tamura T."/>
        </authorList>
    </citation>
    <scope>NUCLEOTIDE SEQUENCE</scope>
    <source>
        <strain evidence="1">NBRC 105644</strain>
    </source>
</reference>
<sequence length="77" mass="8342">MDAPAQVVATKTFADMRVDRPQELDIDPGTLKSDGRYVVRVHVDLDGSGVKAAGDLLTTRAYPVDVSKPMSVEVQKI</sequence>
<name>A0A8J3YYN9_9ACTN</name>